<proteinExistence type="predicted"/>
<evidence type="ECO:0000313" key="2">
    <source>
        <dbReference type="Proteomes" id="UP001157502"/>
    </source>
</evidence>
<organism evidence="1 2">
    <name type="scientific">Dallia pectoralis</name>
    <name type="common">Alaska blackfish</name>
    <dbReference type="NCBI Taxonomy" id="75939"/>
    <lineage>
        <taxon>Eukaryota</taxon>
        <taxon>Metazoa</taxon>
        <taxon>Chordata</taxon>
        <taxon>Craniata</taxon>
        <taxon>Vertebrata</taxon>
        <taxon>Euteleostomi</taxon>
        <taxon>Actinopterygii</taxon>
        <taxon>Neopterygii</taxon>
        <taxon>Teleostei</taxon>
        <taxon>Protacanthopterygii</taxon>
        <taxon>Esociformes</taxon>
        <taxon>Umbridae</taxon>
        <taxon>Dallia</taxon>
    </lineage>
</organism>
<reference evidence="1" key="1">
    <citation type="submission" date="2021-05" db="EMBL/GenBank/DDBJ databases">
        <authorList>
            <person name="Pan Q."/>
            <person name="Jouanno E."/>
            <person name="Zahm M."/>
            <person name="Klopp C."/>
            <person name="Cabau C."/>
            <person name="Louis A."/>
            <person name="Berthelot C."/>
            <person name="Parey E."/>
            <person name="Roest Crollius H."/>
            <person name="Montfort J."/>
            <person name="Robinson-Rechavi M."/>
            <person name="Bouchez O."/>
            <person name="Lampietro C."/>
            <person name="Lopez Roques C."/>
            <person name="Donnadieu C."/>
            <person name="Postlethwait J."/>
            <person name="Bobe J."/>
            <person name="Dillon D."/>
            <person name="Chandos A."/>
            <person name="von Hippel F."/>
            <person name="Guiguen Y."/>
        </authorList>
    </citation>
    <scope>NUCLEOTIDE SEQUENCE</scope>
    <source>
        <strain evidence="1">YG-Jan2019</strain>
    </source>
</reference>
<sequence>MFGNRNVPFSYHLSKEDPRSQRSSMTRPSAKTIYKQRKEYSETMNNEPDGFQYRVEHLFTCELDSQEVGSLDDCVARLKKLDSAGKLWGQEMIMEVQGGYLQLNDIETKAELELVPLGSVVQIKAVLNCCAYNSLLTVTVHERNRRHPQVFMFQCEEVGAEHISGDLERAVQVNNNPSHEPRREPVRDQYDIRSGMDNDIGNNFLPIGVPPMMPQERTPPPPRHPAPGYPRNEWEYGKTRPFPENHSSPPVTSQHQNPLPSQVDYGGSEYGAGNLEPPEPQYIETDRNVVIFNHVLSDVELFMGKVTAATTAKEEPNKKNKKSSKKKAPVAENLPHWEEFVSCLQKIKYGFNLLGKLNGQIFNPSAPDFVHIIFSCLASIVSHYPIDLACSVITPLLIEPALILLNQVVTPEEDNLWRALGDSWNMPRSQFPDGHMVPSYNPEFYDGWQPPMPVPPSANQGLSRSNSQHFPSREELMQQRANEGGQLSRNNSQTWSQHEEPVMNSQWNRPLPSREQAMVKMQVIYNFTARNHQELNIMKGEVVQVLDKSGQWWKVRNDRGEEGHVAKNVLGPLDGGEPWDDMRGKQDLRSPPSLNMKSRPADVKAWLEYKGFSKITVRSLSVLSGDLLLGMSKDDLRVVCPEEGSRVFFQLQAIKSSIALASEPYGYGP</sequence>
<comment type="caution">
    <text evidence="1">The sequence shown here is derived from an EMBL/GenBank/DDBJ whole genome shotgun (WGS) entry which is preliminary data.</text>
</comment>
<accession>A0ACC2HMG0</accession>
<dbReference type="EMBL" id="CM055728">
    <property type="protein sequence ID" value="KAJ8017231.1"/>
    <property type="molecule type" value="Genomic_DNA"/>
</dbReference>
<dbReference type="Proteomes" id="UP001157502">
    <property type="component" value="Chromosome 1"/>
</dbReference>
<gene>
    <name evidence="1" type="ORF">DPEC_G00015660</name>
</gene>
<evidence type="ECO:0000313" key="1">
    <source>
        <dbReference type="EMBL" id="KAJ8017231.1"/>
    </source>
</evidence>
<name>A0ACC2HMG0_DALPE</name>
<keyword evidence="2" id="KW-1185">Reference proteome</keyword>
<protein>
    <submittedName>
        <fullName evidence="1">Uncharacterized protein</fullName>
    </submittedName>
</protein>